<sequence>MEVILKAYYPLTTILGFLGVIVAVFAWGCAAGHAHQPEDTLFFGTRMPMAMFGMIGYALIAITAFGVERNILPKVLKVINYILVAFAGLFTIYLVYRSVQVELVCPGCWCCWALNIVLVLLALANFFKFEPFPDL</sequence>
<comment type="caution">
    <text evidence="12">The sequence shown here is derived from an EMBL/GenBank/DDBJ whole genome shotgun (WGS) entry which is preliminary data.</text>
</comment>
<name>A0A0G0GNA7_9BACT</name>
<feature type="domain" description="Vitamin K epoxide reductase" evidence="11">
    <location>
        <begin position="46"/>
        <end position="122"/>
    </location>
</feature>
<dbReference type="InterPro" id="IPR012932">
    <property type="entry name" value="VKOR"/>
</dbReference>
<evidence type="ECO:0000256" key="7">
    <source>
        <dbReference type="ARBA" id="ARBA00023136"/>
    </source>
</evidence>
<keyword evidence="6" id="KW-0560">Oxidoreductase</keyword>
<proteinExistence type="inferred from homology"/>
<feature type="transmembrane region" description="Helical" evidence="10">
    <location>
        <begin position="78"/>
        <end position="95"/>
    </location>
</feature>
<dbReference type="GO" id="GO:0048038">
    <property type="term" value="F:quinone binding"/>
    <property type="evidence" value="ECO:0007669"/>
    <property type="project" value="UniProtKB-KW"/>
</dbReference>
<keyword evidence="3 10" id="KW-0812">Transmembrane</keyword>
<dbReference type="Proteomes" id="UP000034849">
    <property type="component" value="Unassembled WGS sequence"/>
</dbReference>
<feature type="transmembrane region" description="Helical" evidence="10">
    <location>
        <begin position="47"/>
        <end position="66"/>
    </location>
</feature>
<keyword evidence="7 10" id="KW-0472">Membrane</keyword>
<evidence type="ECO:0000256" key="10">
    <source>
        <dbReference type="SAM" id="Phobius"/>
    </source>
</evidence>
<evidence type="ECO:0000256" key="1">
    <source>
        <dbReference type="ARBA" id="ARBA00004141"/>
    </source>
</evidence>
<dbReference type="Pfam" id="PF07884">
    <property type="entry name" value="VKOR"/>
    <property type="match status" value="1"/>
</dbReference>
<keyword evidence="4" id="KW-0874">Quinone</keyword>
<accession>A0A0G0GNA7</accession>
<evidence type="ECO:0000256" key="6">
    <source>
        <dbReference type="ARBA" id="ARBA00023002"/>
    </source>
</evidence>
<reference evidence="12 13" key="1">
    <citation type="journal article" date="2015" name="Nature">
        <title>rRNA introns, odd ribosomes, and small enigmatic genomes across a large radiation of phyla.</title>
        <authorList>
            <person name="Brown C.T."/>
            <person name="Hug L.A."/>
            <person name="Thomas B.C."/>
            <person name="Sharon I."/>
            <person name="Castelle C.J."/>
            <person name="Singh A."/>
            <person name="Wilkins M.J."/>
            <person name="Williams K.H."/>
            <person name="Banfield J.F."/>
        </authorList>
    </citation>
    <scope>NUCLEOTIDE SEQUENCE [LARGE SCALE GENOMIC DNA]</scope>
</reference>
<dbReference type="STRING" id="1619046.US42_C0007G0011"/>
<keyword evidence="9" id="KW-0676">Redox-active center</keyword>
<keyword evidence="5 10" id="KW-1133">Transmembrane helix</keyword>
<dbReference type="GO" id="GO:0016491">
    <property type="term" value="F:oxidoreductase activity"/>
    <property type="evidence" value="ECO:0007669"/>
    <property type="project" value="UniProtKB-KW"/>
</dbReference>
<feature type="transmembrane region" description="Helical" evidence="10">
    <location>
        <begin position="7"/>
        <end position="27"/>
    </location>
</feature>
<evidence type="ECO:0000259" key="11">
    <source>
        <dbReference type="Pfam" id="PF07884"/>
    </source>
</evidence>
<evidence type="ECO:0000256" key="8">
    <source>
        <dbReference type="ARBA" id="ARBA00023157"/>
    </source>
</evidence>
<dbReference type="AlphaFoldDB" id="A0A0G0GNA7"/>
<organism evidence="12 13">
    <name type="scientific">Candidatus Magasanikbacteria bacterium GW2011_GWC2_37_14</name>
    <dbReference type="NCBI Taxonomy" id="1619046"/>
    <lineage>
        <taxon>Bacteria</taxon>
        <taxon>Candidatus Magasanikiibacteriota</taxon>
    </lineage>
</organism>
<gene>
    <name evidence="12" type="ORF">US42_C0007G0011</name>
</gene>
<dbReference type="InterPro" id="IPR038354">
    <property type="entry name" value="VKOR_sf"/>
</dbReference>
<comment type="subcellular location">
    <subcellularLocation>
        <location evidence="1">Membrane</location>
        <topology evidence="1">Multi-pass membrane protein</topology>
    </subcellularLocation>
</comment>
<protein>
    <recommendedName>
        <fullName evidence="11">Vitamin K epoxide reductase domain-containing protein</fullName>
    </recommendedName>
</protein>
<evidence type="ECO:0000313" key="13">
    <source>
        <dbReference type="Proteomes" id="UP000034849"/>
    </source>
</evidence>
<feature type="transmembrane region" description="Helical" evidence="10">
    <location>
        <begin position="101"/>
        <end position="127"/>
    </location>
</feature>
<evidence type="ECO:0000256" key="4">
    <source>
        <dbReference type="ARBA" id="ARBA00022719"/>
    </source>
</evidence>
<evidence type="ECO:0000256" key="3">
    <source>
        <dbReference type="ARBA" id="ARBA00022692"/>
    </source>
</evidence>
<dbReference type="GO" id="GO:0016020">
    <property type="term" value="C:membrane"/>
    <property type="evidence" value="ECO:0007669"/>
    <property type="project" value="UniProtKB-SubCell"/>
</dbReference>
<keyword evidence="8" id="KW-1015">Disulfide bond</keyword>
<dbReference type="EMBL" id="LBSX01000007">
    <property type="protein sequence ID" value="KKQ27620.1"/>
    <property type="molecule type" value="Genomic_DNA"/>
</dbReference>
<evidence type="ECO:0000256" key="5">
    <source>
        <dbReference type="ARBA" id="ARBA00022989"/>
    </source>
</evidence>
<evidence type="ECO:0000256" key="9">
    <source>
        <dbReference type="ARBA" id="ARBA00023284"/>
    </source>
</evidence>
<comment type="similarity">
    <text evidence="2">Belongs to the VKOR family.</text>
</comment>
<evidence type="ECO:0000256" key="2">
    <source>
        <dbReference type="ARBA" id="ARBA00006214"/>
    </source>
</evidence>
<dbReference type="Gene3D" id="1.20.1440.130">
    <property type="entry name" value="VKOR domain"/>
    <property type="match status" value="1"/>
</dbReference>
<evidence type="ECO:0000313" key="12">
    <source>
        <dbReference type="EMBL" id="KKQ27620.1"/>
    </source>
</evidence>